<dbReference type="AlphaFoldDB" id="A0A9D3UCF6"/>
<evidence type="ECO:0000313" key="1">
    <source>
        <dbReference type="EMBL" id="KAH1038119.1"/>
    </source>
</evidence>
<protein>
    <recommendedName>
        <fullName evidence="3">Endonuclease/exonuclease/phosphatase domain-containing protein</fullName>
    </recommendedName>
</protein>
<evidence type="ECO:0008006" key="3">
    <source>
        <dbReference type="Google" id="ProtNLM"/>
    </source>
</evidence>
<organism evidence="1 2">
    <name type="scientific">Gossypium stocksii</name>
    <dbReference type="NCBI Taxonomy" id="47602"/>
    <lineage>
        <taxon>Eukaryota</taxon>
        <taxon>Viridiplantae</taxon>
        <taxon>Streptophyta</taxon>
        <taxon>Embryophyta</taxon>
        <taxon>Tracheophyta</taxon>
        <taxon>Spermatophyta</taxon>
        <taxon>Magnoliopsida</taxon>
        <taxon>eudicotyledons</taxon>
        <taxon>Gunneridae</taxon>
        <taxon>Pentapetalae</taxon>
        <taxon>rosids</taxon>
        <taxon>malvids</taxon>
        <taxon>Malvales</taxon>
        <taxon>Malvaceae</taxon>
        <taxon>Malvoideae</taxon>
        <taxon>Gossypium</taxon>
    </lineage>
</organism>
<proteinExistence type="predicted"/>
<reference evidence="1 2" key="1">
    <citation type="journal article" date="2021" name="Plant Biotechnol. J.">
        <title>Multi-omics assisted identification of the key and species-specific regulatory components of drought-tolerant mechanisms in Gossypium stocksii.</title>
        <authorList>
            <person name="Yu D."/>
            <person name="Ke L."/>
            <person name="Zhang D."/>
            <person name="Wu Y."/>
            <person name="Sun Y."/>
            <person name="Mei J."/>
            <person name="Sun J."/>
            <person name="Sun Y."/>
        </authorList>
    </citation>
    <scope>NUCLEOTIDE SEQUENCE [LARGE SCALE GENOMIC DNA]</scope>
    <source>
        <strain evidence="2">cv. E1</strain>
        <tissue evidence="1">Leaf</tissue>
    </source>
</reference>
<dbReference type="SUPFAM" id="SSF56219">
    <property type="entry name" value="DNase I-like"/>
    <property type="match status" value="1"/>
</dbReference>
<gene>
    <name evidence="1" type="ORF">J1N35_039862</name>
</gene>
<dbReference type="OrthoDB" id="1750221at2759"/>
<dbReference type="Proteomes" id="UP000828251">
    <property type="component" value="Unassembled WGS sequence"/>
</dbReference>
<dbReference type="EMBL" id="JAIQCV010000012">
    <property type="protein sequence ID" value="KAH1038119.1"/>
    <property type="molecule type" value="Genomic_DNA"/>
</dbReference>
<accession>A0A9D3UCF6</accession>
<sequence length="108" mass="12814">MKWRLTRFYSSPDVHFKEESWNLLKPLGRDQRLSWLVCGDFNEILYSFGKKGGLPRDEGGMGDFRTTLVEFQLDRGVANSAWWLLFPNFSLRHLLHSFSYHCPLFFNH</sequence>
<name>A0A9D3UCF6_9ROSI</name>
<comment type="caution">
    <text evidence="1">The sequence shown here is derived from an EMBL/GenBank/DDBJ whole genome shotgun (WGS) entry which is preliminary data.</text>
</comment>
<keyword evidence="2" id="KW-1185">Reference proteome</keyword>
<evidence type="ECO:0000313" key="2">
    <source>
        <dbReference type="Proteomes" id="UP000828251"/>
    </source>
</evidence>
<dbReference type="InterPro" id="IPR036691">
    <property type="entry name" value="Endo/exonu/phosph_ase_sf"/>
</dbReference>